<protein>
    <recommendedName>
        <fullName evidence="4">Helix-turn-helix domain-containing protein</fullName>
    </recommendedName>
</protein>
<organism evidence="2 3">
    <name type="scientific">Blastochloris tepida</name>
    <dbReference type="NCBI Taxonomy" id="2233851"/>
    <lineage>
        <taxon>Bacteria</taxon>
        <taxon>Pseudomonadati</taxon>
        <taxon>Pseudomonadota</taxon>
        <taxon>Alphaproteobacteria</taxon>
        <taxon>Hyphomicrobiales</taxon>
        <taxon>Blastochloridaceae</taxon>
        <taxon>Blastochloris</taxon>
    </lineage>
</organism>
<reference evidence="2 3" key="1">
    <citation type="submission" date="2018-08" db="EMBL/GenBank/DDBJ databases">
        <title>Complete genome sequencing of Blastochloris tepida GI.</title>
        <authorList>
            <person name="Tsukatani Y."/>
            <person name="Mori H."/>
        </authorList>
    </citation>
    <scope>NUCLEOTIDE SEQUENCE [LARGE SCALE GENOMIC DNA]</scope>
    <source>
        <strain evidence="2 3">GI</strain>
    </source>
</reference>
<dbReference type="RefSeq" id="WP_126400059.1">
    <property type="nucleotide sequence ID" value="NZ_AP018907.1"/>
</dbReference>
<gene>
    <name evidence="2" type="ORF">BLTE_20480</name>
</gene>
<dbReference type="KEGG" id="blag:BLTE_20480"/>
<evidence type="ECO:0000313" key="2">
    <source>
        <dbReference type="EMBL" id="BBF93363.1"/>
    </source>
</evidence>
<evidence type="ECO:0000256" key="1">
    <source>
        <dbReference type="SAM" id="MobiDB-lite"/>
    </source>
</evidence>
<dbReference type="Gene3D" id="1.10.10.10">
    <property type="entry name" value="Winged helix-like DNA-binding domain superfamily/Winged helix DNA-binding domain"/>
    <property type="match status" value="1"/>
</dbReference>
<name>A0A348G1D0_9HYPH</name>
<dbReference type="Pfam" id="PF13730">
    <property type="entry name" value="HTH_36"/>
    <property type="match status" value="1"/>
</dbReference>
<keyword evidence="3" id="KW-1185">Reference proteome</keyword>
<dbReference type="InterPro" id="IPR036388">
    <property type="entry name" value="WH-like_DNA-bd_sf"/>
</dbReference>
<dbReference type="OrthoDB" id="7862895at2"/>
<sequence>MNAPLGQRFRIQAWAREQRCGSPAAKIVLMVLAEHADEDGWAWPSVARIAAISEQSEDTVARKLGDLERLGLIAKVPTYAADGRRTANRYRVNLARTTTDDDVAELRGDRRPAACEADGAPSEEQDVVVAPANCGGQNDEGGTRKLRGSPPHSCAGVILELPNELTPLPPADHPSAGEPDPGLGLGVERFWAGYPGSAWSDRQRRAAEKAWTSLSADDRTRVLAVLPDVARRARVSGKPPRPPAEWLASRQWAAPEAADGAGRVWVAEDSPEGRAWDVLSQLVFGLGSTAWSDQHRCRGAWRPCVMPPAFGLGVGAVPRAEWVLVAEGTPEFAAWRGRLTEMAAALGSAVRIKPPAKHFGRDPASGQIIQAVGWDVPMRTPPPRPASGDGAERASSG</sequence>
<dbReference type="EMBL" id="AP018907">
    <property type="protein sequence ID" value="BBF93363.1"/>
    <property type="molecule type" value="Genomic_DNA"/>
</dbReference>
<dbReference type="Proteomes" id="UP000266934">
    <property type="component" value="Chromosome"/>
</dbReference>
<accession>A0A348G1D0</accession>
<evidence type="ECO:0000313" key="3">
    <source>
        <dbReference type="Proteomes" id="UP000266934"/>
    </source>
</evidence>
<proteinExistence type="predicted"/>
<evidence type="ECO:0008006" key="4">
    <source>
        <dbReference type="Google" id="ProtNLM"/>
    </source>
</evidence>
<dbReference type="AlphaFoldDB" id="A0A348G1D0"/>
<feature type="region of interest" description="Disordered" evidence="1">
    <location>
        <begin position="375"/>
        <end position="397"/>
    </location>
</feature>